<dbReference type="Gene3D" id="3.40.50.150">
    <property type="entry name" value="Vaccinia Virus protein VP39"/>
    <property type="match status" value="1"/>
</dbReference>
<name>A0A1S1QRA7_9ACTN</name>
<gene>
    <name evidence="1" type="ORF">BBK14_02305</name>
</gene>
<keyword evidence="2" id="KW-1185">Reference proteome</keyword>
<dbReference type="CDD" id="cd02440">
    <property type="entry name" value="AdoMet_MTases"/>
    <property type="match status" value="1"/>
</dbReference>
<dbReference type="RefSeq" id="WP_071061494.1">
    <property type="nucleotide sequence ID" value="NZ_MAXA01000113.1"/>
</dbReference>
<dbReference type="GO" id="GO:0032259">
    <property type="term" value="P:methylation"/>
    <property type="evidence" value="ECO:0007669"/>
    <property type="project" value="UniProtKB-KW"/>
</dbReference>
<dbReference type="AlphaFoldDB" id="A0A1S1QRA7"/>
<evidence type="ECO:0000313" key="2">
    <source>
        <dbReference type="Proteomes" id="UP000179769"/>
    </source>
</evidence>
<dbReference type="InterPro" id="IPR029063">
    <property type="entry name" value="SAM-dependent_MTases_sf"/>
</dbReference>
<protein>
    <submittedName>
        <fullName evidence="1">Methyltransferase type 12</fullName>
    </submittedName>
</protein>
<dbReference type="EMBL" id="MAXA01000113">
    <property type="protein sequence ID" value="OHV37238.1"/>
    <property type="molecule type" value="Genomic_DNA"/>
</dbReference>
<reference evidence="2" key="1">
    <citation type="submission" date="2016-07" db="EMBL/GenBank/DDBJ databases">
        <title>Frankia sp. NRRL B-16219 Genome sequencing.</title>
        <authorList>
            <person name="Ghodhbane-Gtari F."/>
            <person name="Swanson E."/>
            <person name="Gueddou A."/>
            <person name="Louati M."/>
            <person name="Nouioui I."/>
            <person name="Hezbri K."/>
            <person name="Abebe-Akele F."/>
            <person name="Simpson S."/>
            <person name="Morris K."/>
            <person name="Thomas K."/>
            <person name="Gtari M."/>
            <person name="Tisa L.S."/>
        </authorList>
    </citation>
    <scope>NUCLEOTIDE SEQUENCE [LARGE SCALE GENOMIC DNA]</scope>
    <source>
        <strain evidence="2">NRRL B-16219</strain>
    </source>
</reference>
<comment type="caution">
    <text evidence="1">The sequence shown here is derived from an EMBL/GenBank/DDBJ whole genome shotgun (WGS) entry which is preliminary data.</text>
</comment>
<proteinExistence type="predicted"/>
<keyword evidence="1" id="KW-0489">Methyltransferase</keyword>
<dbReference type="GO" id="GO:0008168">
    <property type="term" value="F:methyltransferase activity"/>
    <property type="evidence" value="ECO:0007669"/>
    <property type="project" value="UniProtKB-KW"/>
</dbReference>
<dbReference type="SUPFAM" id="SSF53335">
    <property type="entry name" value="S-adenosyl-L-methionine-dependent methyltransferases"/>
    <property type="match status" value="1"/>
</dbReference>
<keyword evidence="1" id="KW-0808">Transferase</keyword>
<dbReference type="Pfam" id="PF13489">
    <property type="entry name" value="Methyltransf_23"/>
    <property type="match status" value="1"/>
</dbReference>
<organism evidence="1 2">
    <name type="scientific">Parafrankia soli</name>
    <dbReference type="NCBI Taxonomy" id="2599596"/>
    <lineage>
        <taxon>Bacteria</taxon>
        <taxon>Bacillati</taxon>
        <taxon>Actinomycetota</taxon>
        <taxon>Actinomycetes</taxon>
        <taxon>Frankiales</taxon>
        <taxon>Frankiaceae</taxon>
        <taxon>Parafrankia</taxon>
    </lineage>
</organism>
<accession>A0A1S1QRA7</accession>
<dbReference type="Proteomes" id="UP000179769">
    <property type="component" value="Unassembled WGS sequence"/>
</dbReference>
<evidence type="ECO:0000313" key="1">
    <source>
        <dbReference type="EMBL" id="OHV37238.1"/>
    </source>
</evidence>
<sequence length="625" mass="67094">MNRRALLPVAACAGVGINGLRLRARMRALAVIAPADEPVHPSHVFLLADGVRLDESARRAASAHALREGLTVLDLVPAELPAHELLDLARLVDPARYRTQRLERGRGAFRALLVDRDVLERTGLDLKDPSRVDLVAATAALKLLAPASTDLAILPSLTTADGFTPADGGPPTGSADGSDRVAVQFAARPWEPGQPFFPLARDLAVAAGATAAPGWALGAAVLSWLQPLVVGAGRIRVPAADLVRSPLTRRRPALRTLASAVGGAVTGSGVDLPRPGPPTPEPAVLAAKRREYAADLAAGIDRFLEPATTSCPWCGGTDLSLALRGADAIQVKPGVFRYDRCGGCGHVFQNPRLTLDGLAFYYRDTYSGLGSGLTEELFRRNTDSYLERARIDVPTPRRWLDVGGGFGHFCAAAREVWPTTSFDGLDIGAAIGEAERRGWVDQAYRGLLPDLAGTMSGRYDVVSMFHYLEHTRDPRAELRAAAEVLAPGGHLLIEVPNAQSPAARWYGTYWPGWFVPQHQHLVPADNLTAALGEVGLEVLDVRFGETHQRGDAPVVFWGMWQRATPSPAVPWREVSRPGLARGRRALVGAAVFTAMPAAIAWDMASRPYLTTGRRSNAYRILARLP</sequence>
<dbReference type="OrthoDB" id="3779937at2"/>